<reference evidence="2" key="1">
    <citation type="journal article" date="2014" name="Stand. Genomic Sci.">
        <title>Genome sequence of the exopolysaccharide-producing Salipiger mucosus type strain (DSM 16094(T)), a moderately halophilic member of the Roseobacter clade.</title>
        <authorList>
            <person name="Riedel T."/>
            <person name="Spring S."/>
            <person name="Fiebig A."/>
            <person name="Petersen J."/>
            <person name="Kyrpides N.C."/>
            <person name="Goker M."/>
            <person name="Klenk H.P."/>
        </authorList>
    </citation>
    <scope>NUCLEOTIDE SEQUENCE [LARGE SCALE GENOMIC DNA]</scope>
    <source>
        <strain evidence="2">DSM 16094</strain>
    </source>
</reference>
<protein>
    <submittedName>
        <fullName evidence="1">Uncharacterized protein</fullName>
    </submittedName>
</protein>
<dbReference type="EMBL" id="APVH01000012">
    <property type="protein sequence ID" value="EPX84814.1"/>
    <property type="molecule type" value="Genomic_DNA"/>
</dbReference>
<accession>S9SEU7</accession>
<evidence type="ECO:0000313" key="1">
    <source>
        <dbReference type="EMBL" id="EPX84814.1"/>
    </source>
</evidence>
<organism evidence="1 2">
    <name type="scientific">Salipiger mucosus DSM 16094</name>
    <dbReference type="NCBI Taxonomy" id="1123237"/>
    <lineage>
        <taxon>Bacteria</taxon>
        <taxon>Pseudomonadati</taxon>
        <taxon>Pseudomonadota</taxon>
        <taxon>Alphaproteobacteria</taxon>
        <taxon>Rhodobacterales</taxon>
        <taxon>Roseobacteraceae</taxon>
        <taxon>Salipiger</taxon>
    </lineage>
</organism>
<dbReference type="AlphaFoldDB" id="S9SEU7"/>
<comment type="caution">
    <text evidence="1">The sequence shown here is derived from an EMBL/GenBank/DDBJ whole genome shotgun (WGS) entry which is preliminary data.</text>
</comment>
<dbReference type="HOGENOM" id="CLU_219466_0_0_5"/>
<evidence type="ECO:0000313" key="2">
    <source>
        <dbReference type="Proteomes" id="UP000015347"/>
    </source>
</evidence>
<name>S9SEU7_9RHOB</name>
<sequence length="40" mass="4603">MDNCVRIWSEKDRSNIETLADLCSQQVLLRAALQTIKRIA</sequence>
<dbReference type="Proteomes" id="UP000015347">
    <property type="component" value="Unassembled WGS sequence"/>
</dbReference>
<keyword evidence="2" id="KW-1185">Reference proteome</keyword>
<proteinExistence type="predicted"/>
<gene>
    <name evidence="1" type="ORF">Salmuc_01387</name>
</gene>